<dbReference type="GO" id="GO:0004497">
    <property type="term" value="F:monooxygenase activity"/>
    <property type="evidence" value="ECO:0007669"/>
    <property type="project" value="UniProtKB-KW"/>
</dbReference>
<keyword evidence="7" id="KW-1185">Reference proteome</keyword>
<dbReference type="EMBL" id="KN837286">
    <property type="protein sequence ID" value="KIJ29259.1"/>
    <property type="molecule type" value="Genomic_DNA"/>
</dbReference>
<organism evidence="6 7">
    <name type="scientific">Sphaerobolus stellatus (strain SS14)</name>
    <dbReference type="NCBI Taxonomy" id="990650"/>
    <lineage>
        <taxon>Eukaryota</taxon>
        <taxon>Fungi</taxon>
        <taxon>Dikarya</taxon>
        <taxon>Basidiomycota</taxon>
        <taxon>Agaricomycotina</taxon>
        <taxon>Agaricomycetes</taxon>
        <taxon>Phallomycetidae</taxon>
        <taxon>Geastrales</taxon>
        <taxon>Sphaerobolaceae</taxon>
        <taxon>Sphaerobolus</taxon>
    </lineage>
</organism>
<dbReference type="OrthoDB" id="655030at2759"/>
<dbReference type="AlphaFoldDB" id="A0A0C9U4Q3"/>
<accession>A0A0C9U4Q3</accession>
<dbReference type="PANTHER" id="PTHR46972">
    <property type="entry name" value="MONOOXYGENASE ASQM-RELATED"/>
    <property type="match status" value="1"/>
</dbReference>
<keyword evidence="2" id="KW-0274">FAD</keyword>
<keyword evidence="4" id="KW-0503">Monooxygenase</keyword>
<reference evidence="6 7" key="1">
    <citation type="submission" date="2014-06" db="EMBL/GenBank/DDBJ databases">
        <title>Evolutionary Origins and Diversification of the Mycorrhizal Mutualists.</title>
        <authorList>
            <consortium name="DOE Joint Genome Institute"/>
            <consortium name="Mycorrhizal Genomics Consortium"/>
            <person name="Kohler A."/>
            <person name="Kuo A."/>
            <person name="Nagy L.G."/>
            <person name="Floudas D."/>
            <person name="Copeland A."/>
            <person name="Barry K.W."/>
            <person name="Cichocki N."/>
            <person name="Veneault-Fourrey C."/>
            <person name="LaButti K."/>
            <person name="Lindquist E.A."/>
            <person name="Lipzen A."/>
            <person name="Lundell T."/>
            <person name="Morin E."/>
            <person name="Murat C."/>
            <person name="Riley R."/>
            <person name="Ohm R."/>
            <person name="Sun H."/>
            <person name="Tunlid A."/>
            <person name="Henrissat B."/>
            <person name="Grigoriev I.V."/>
            <person name="Hibbett D.S."/>
            <person name="Martin F."/>
        </authorList>
    </citation>
    <scope>NUCLEOTIDE SEQUENCE [LARGE SCALE GENOMIC DNA]</scope>
    <source>
        <strain evidence="6 7">SS14</strain>
    </source>
</reference>
<evidence type="ECO:0000256" key="1">
    <source>
        <dbReference type="ARBA" id="ARBA00022630"/>
    </source>
</evidence>
<dbReference type="PANTHER" id="PTHR46972:SF1">
    <property type="entry name" value="FAD DEPENDENT OXIDOREDUCTASE DOMAIN-CONTAINING PROTEIN"/>
    <property type="match status" value="1"/>
</dbReference>
<evidence type="ECO:0000256" key="4">
    <source>
        <dbReference type="ARBA" id="ARBA00023033"/>
    </source>
</evidence>
<dbReference type="Pfam" id="PF01494">
    <property type="entry name" value="FAD_binding_3"/>
    <property type="match status" value="2"/>
</dbReference>
<dbReference type="SUPFAM" id="SSF51905">
    <property type="entry name" value="FAD/NAD(P)-binding domain"/>
    <property type="match status" value="1"/>
</dbReference>
<dbReference type="Gene3D" id="3.50.50.60">
    <property type="entry name" value="FAD/NAD(P)-binding domain"/>
    <property type="match status" value="1"/>
</dbReference>
<dbReference type="Proteomes" id="UP000054279">
    <property type="component" value="Unassembled WGS sequence"/>
</dbReference>
<keyword evidence="1" id="KW-0285">Flavoprotein</keyword>
<evidence type="ECO:0000259" key="5">
    <source>
        <dbReference type="Pfam" id="PF01494"/>
    </source>
</evidence>
<feature type="domain" description="FAD-binding" evidence="5">
    <location>
        <begin position="11"/>
        <end position="241"/>
    </location>
</feature>
<name>A0A0C9U4Q3_SPHS4</name>
<proteinExistence type="predicted"/>
<dbReference type="InterPro" id="IPR002938">
    <property type="entry name" value="FAD-bd"/>
</dbReference>
<keyword evidence="3" id="KW-0560">Oxidoreductase</keyword>
<dbReference type="GO" id="GO:0071949">
    <property type="term" value="F:FAD binding"/>
    <property type="evidence" value="ECO:0007669"/>
    <property type="project" value="InterPro"/>
</dbReference>
<gene>
    <name evidence="6" type="ORF">M422DRAFT_76771</name>
</gene>
<sequence>MVTTSYSQPRIAIIGGGPGGLILGRLLQYNQLGFTIFERESSRSARQLQGGSLDIHAESGQEALRQAGLHDTFKLHMRVEGAALRVINKQADVLFSDEGRGEEDTRPEIDRHVLRDILLDSIEPSSICWGKKVVKVEPVADQANKFQISFADGTTESGFDLVVGADGAWSNIRPFLTDIKPSHSGAIMVEGRIADVDTRYPEISKVVGHGSAFALGDRKGLLCQRNGDGSIRTYVLLIAQETWAKDCGIDWVKEDAKDILIEAEFGDWDQRNKDLLLKANEELIPRPLYMLPIGIKWESCPGVTLIGDAAHLMTPFAGVGVNLAMNDALDLANAIKSFVDDDQDAPLSEYQRKFEENMLERARKFAQESWNNMKMMTGIAASTFS</sequence>
<dbReference type="PRINTS" id="PR00420">
    <property type="entry name" value="RNGMNOXGNASE"/>
</dbReference>
<protein>
    <recommendedName>
        <fullName evidence="5">FAD-binding domain-containing protein</fullName>
    </recommendedName>
</protein>
<evidence type="ECO:0000313" key="6">
    <source>
        <dbReference type="EMBL" id="KIJ29259.1"/>
    </source>
</evidence>
<evidence type="ECO:0000256" key="3">
    <source>
        <dbReference type="ARBA" id="ARBA00023002"/>
    </source>
</evidence>
<dbReference type="HOGENOM" id="CLU_009665_4_0_1"/>
<dbReference type="InterPro" id="IPR036188">
    <property type="entry name" value="FAD/NAD-bd_sf"/>
</dbReference>
<evidence type="ECO:0000256" key="2">
    <source>
        <dbReference type="ARBA" id="ARBA00022827"/>
    </source>
</evidence>
<evidence type="ECO:0000313" key="7">
    <source>
        <dbReference type="Proteomes" id="UP000054279"/>
    </source>
</evidence>
<feature type="domain" description="FAD-binding" evidence="5">
    <location>
        <begin position="303"/>
        <end position="352"/>
    </location>
</feature>